<reference evidence="1" key="1">
    <citation type="submission" date="2015-07" db="EMBL/GenBank/DDBJ databases">
        <title>Adaptation to a free-living lifestyle via gene acquisitions in the diplomonad Trepomonas sp. PC1.</title>
        <authorList>
            <person name="Xu F."/>
            <person name="Jerlstrom-Hultqvist J."/>
            <person name="Kolisko M."/>
            <person name="Simpson A.G.B."/>
            <person name="Roger A.J."/>
            <person name="Svard S.G."/>
            <person name="Andersson J.O."/>
        </authorList>
    </citation>
    <scope>NUCLEOTIDE SEQUENCE</scope>
    <source>
        <strain evidence="1">PC1</strain>
    </source>
</reference>
<gene>
    <name evidence="1" type="ORF">TPC1_10566</name>
</gene>
<protein>
    <submittedName>
        <fullName evidence="1">Uncharacterized protein</fullName>
    </submittedName>
</protein>
<sequence>AQTIDWSKQTLPMPYIFQDMEKAQHELSEVFLPGELAPFNLTQLKQSLLNTSSLTPSQVQSYNRLLNDIPQSYQQAMNPNMLSVNYFSDELLNRLLSQLSNPEEQMQNLKAVLAYVLGVPLVESPNLPLNLNIVLHRSQRLQQLNLQSVLKLFQSEIEQNLIQLQSPAADSNAAKQVSPIVSLLIQLFYLMVCSSNLLQSKCLDKSILITLFQQSTDLLNCLSGVVQEKLQTSVQTFTVPNARCFASVRVTCLIRQLLLKILGKCGDFQQSETVRKQKAIKQNVEIKRLPPPRFSGYVFQQCGQLQKLEEQFEPNQFLNNLFKQGSPVKFVFNQQLKKQNEENEMLLIQHIQKLNQKKQRNPAQILQEQDYLTIRRESQYLNLFNTYPMPKMKGSLEGLEQAHGAAIAIHLASDCRILQQIQNSEQQTPMQMNNSSTMRFMGSQLQQKIEATEVSTMMRDKLERGYTAQFQYCGRPGMQKYTKKYLQKAIQLNLKEMDGLNLNMNKIINNSFQGKPLDVDTSVLAQKIQLTPQLIQQQQTSYNLLLLLNSIDFDLFLQCFQRLSLCSIPNTSDAILNKHQLPEPQSVPTNNHTCSVRHVREVVLKNLMHIQLMLIYHAKQISPIMHRFVQNKYNKYNCLDAAICVQSMALGVYCSIPDQRIHEYGLCLFNSKIDEGFVQEELLADASEFLLNKQTEIDTTKPLSLMSSSRRLFISICSGKVVYGQVMHARHQQTKFVQRFQKLSANYVSAILQSGQQVQVAQEQQEHETNFDKTQKLTRVSDLGIRPGSSKPQQSQLAYQPTSIFNLIEFLNGQNAMNNPQKTNMGSTLGCTFPCYQLQRINNCSAVVTLLKICSHMLPAVVGQNDETSYVNAFEVPGLQAARDTVIRLCYQTGVSNKQVDIMRWNKEAVYSNQEIKAYMELRSMRQLKGLLADQYIHDIDIQIVEQGEGMDRFVVEAMLGYVGNE</sequence>
<feature type="non-terminal residue" evidence="1">
    <location>
        <position position="1"/>
    </location>
</feature>
<proteinExistence type="predicted"/>
<name>A0A146KHN4_9EUKA</name>
<dbReference type="EMBL" id="GDID01000424">
    <property type="protein sequence ID" value="JAP96182.1"/>
    <property type="molecule type" value="Transcribed_RNA"/>
</dbReference>
<evidence type="ECO:0000313" key="1">
    <source>
        <dbReference type="EMBL" id="JAP96182.1"/>
    </source>
</evidence>
<organism evidence="1">
    <name type="scientific">Trepomonas sp. PC1</name>
    <dbReference type="NCBI Taxonomy" id="1076344"/>
    <lineage>
        <taxon>Eukaryota</taxon>
        <taxon>Metamonada</taxon>
        <taxon>Diplomonadida</taxon>
        <taxon>Hexamitidae</taxon>
        <taxon>Hexamitinae</taxon>
        <taxon>Trepomonas</taxon>
    </lineage>
</organism>
<accession>A0A146KHN4</accession>
<dbReference type="AlphaFoldDB" id="A0A146KHN4"/>